<organism evidence="6 7">
    <name type="scientific">Actinocatenispora comari</name>
    <dbReference type="NCBI Taxonomy" id="2807577"/>
    <lineage>
        <taxon>Bacteria</taxon>
        <taxon>Bacillati</taxon>
        <taxon>Actinomycetota</taxon>
        <taxon>Actinomycetes</taxon>
        <taxon>Micromonosporales</taxon>
        <taxon>Micromonosporaceae</taxon>
        <taxon>Actinocatenispora</taxon>
    </lineage>
</organism>
<dbReference type="Gene3D" id="1.10.10.60">
    <property type="entry name" value="Homeodomain-like"/>
    <property type="match status" value="2"/>
</dbReference>
<dbReference type="GO" id="GO:0003700">
    <property type="term" value="F:DNA-binding transcription factor activity"/>
    <property type="evidence" value="ECO:0007669"/>
    <property type="project" value="InterPro"/>
</dbReference>
<evidence type="ECO:0000256" key="1">
    <source>
        <dbReference type="ARBA" id="ARBA00022490"/>
    </source>
</evidence>
<evidence type="ECO:0000259" key="5">
    <source>
        <dbReference type="PROSITE" id="PS01124"/>
    </source>
</evidence>
<dbReference type="PANTHER" id="PTHR46796">
    <property type="entry name" value="HTH-TYPE TRANSCRIPTIONAL ACTIVATOR RHAS-RELATED"/>
    <property type="match status" value="1"/>
</dbReference>
<keyword evidence="1" id="KW-0963">Cytoplasm</keyword>
<dbReference type="InterPro" id="IPR037923">
    <property type="entry name" value="HTH-like"/>
</dbReference>
<sequence length="278" mass="30980">MTHATMPTPPESALLDWPPPVLRAVSPPTYWRCEADWSWDARPLPEYLLWCVLDGVGTLRWGDRAIALTAGSCAVFGPGDAPRARHDPRRRLLVFGIHFDAYDAAGARLPPPRIVPPHNGSVTHDRALVVALARRAEAAHRQPGRYAARTVLLCLEQLLCLLWTDAGRPAPDPVDAVLDEIAGDLRHDPGRRWTVPELAARTRLSRAQFTRRFAARTGLSPTRYLIRARIDRAHELLTRTTMSAARIAHALGYPDPAYFARQYKQVTGEPPSHSRNGR</sequence>
<keyword evidence="7" id="KW-1185">Reference proteome</keyword>
<evidence type="ECO:0000256" key="2">
    <source>
        <dbReference type="ARBA" id="ARBA00023015"/>
    </source>
</evidence>
<accession>A0A8J4EN88</accession>
<keyword evidence="2" id="KW-0805">Transcription regulation</keyword>
<proteinExistence type="predicted"/>
<dbReference type="SMART" id="SM00342">
    <property type="entry name" value="HTH_ARAC"/>
    <property type="match status" value="1"/>
</dbReference>
<evidence type="ECO:0000256" key="4">
    <source>
        <dbReference type="ARBA" id="ARBA00023163"/>
    </source>
</evidence>
<keyword evidence="4" id="KW-0804">Transcription</keyword>
<reference evidence="7" key="1">
    <citation type="journal article" date="2021" name="Int. J. Syst. Evol. Microbiol.">
        <title>Actinocatenispora comari sp. nov., an endophytic actinomycete isolated from aerial parts of Comarum salesowianum.</title>
        <authorList>
            <person name="Oyunbileg N."/>
            <person name="Iizaka Y."/>
            <person name="Hamada M."/>
            <person name="Davaapurev B.O."/>
            <person name="Fukumoto A."/>
            <person name="Tsetseg B."/>
            <person name="Kato F."/>
            <person name="Tamura T."/>
            <person name="Batkhuu J."/>
            <person name="Anzai Y."/>
        </authorList>
    </citation>
    <scope>NUCLEOTIDE SEQUENCE [LARGE SCALE GENOMIC DNA]</scope>
    <source>
        <strain evidence="7">NUM-2625</strain>
    </source>
</reference>
<feature type="domain" description="HTH araC/xylS-type" evidence="5">
    <location>
        <begin position="175"/>
        <end position="277"/>
    </location>
</feature>
<keyword evidence="3" id="KW-0238">DNA-binding</keyword>
<dbReference type="AlphaFoldDB" id="A0A8J4EN88"/>
<name>A0A8J4EN88_9ACTN</name>
<protein>
    <recommendedName>
        <fullName evidence="5">HTH araC/xylS-type domain-containing protein</fullName>
    </recommendedName>
</protein>
<evidence type="ECO:0000256" key="3">
    <source>
        <dbReference type="ARBA" id="ARBA00023125"/>
    </source>
</evidence>
<dbReference type="Pfam" id="PF02311">
    <property type="entry name" value="AraC_binding"/>
    <property type="match status" value="1"/>
</dbReference>
<dbReference type="Proteomes" id="UP000614996">
    <property type="component" value="Unassembled WGS sequence"/>
</dbReference>
<dbReference type="InterPro" id="IPR018060">
    <property type="entry name" value="HTH_AraC"/>
</dbReference>
<dbReference type="PANTHER" id="PTHR46796:SF13">
    <property type="entry name" value="HTH-TYPE TRANSCRIPTIONAL ACTIVATOR RHAS"/>
    <property type="match status" value="1"/>
</dbReference>
<dbReference type="GO" id="GO:0043565">
    <property type="term" value="F:sequence-specific DNA binding"/>
    <property type="evidence" value="ECO:0007669"/>
    <property type="project" value="InterPro"/>
</dbReference>
<dbReference type="InterPro" id="IPR050204">
    <property type="entry name" value="AraC_XylS_family_regulators"/>
</dbReference>
<dbReference type="EMBL" id="BOPO01000045">
    <property type="protein sequence ID" value="GIL27444.1"/>
    <property type="molecule type" value="Genomic_DNA"/>
</dbReference>
<evidence type="ECO:0000313" key="7">
    <source>
        <dbReference type="Proteomes" id="UP000614996"/>
    </source>
</evidence>
<evidence type="ECO:0000313" key="6">
    <source>
        <dbReference type="EMBL" id="GIL27444.1"/>
    </source>
</evidence>
<dbReference type="SUPFAM" id="SSF46689">
    <property type="entry name" value="Homeodomain-like"/>
    <property type="match status" value="2"/>
</dbReference>
<gene>
    <name evidence="6" type="ORF">NUM_26980</name>
</gene>
<comment type="caution">
    <text evidence="6">The sequence shown here is derived from an EMBL/GenBank/DDBJ whole genome shotgun (WGS) entry which is preliminary data.</text>
</comment>
<dbReference type="Pfam" id="PF12833">
    <property type="entry name" value="HTH_18"/>
    <property type="match status" value="1"/>
</dbReference>
<dbReference type="PROSITE" id="PS01124">
    <property type="entry name" value="HTH_ARAC_FAMILY_2"/>
    <property type="match status" value="1"/>
</dbReference>
<dbReference type="InterPro" id="IPR003313">
    <property type="entry name" value="AraC-bd"/>
</dbReference>
<dbReference type="InterPro" id="IPR009057">
    <property type="entry name" value="Homeodomain-like_sf"/>
</dbReference>
<dbReference type="SUPFAM" id="SSF51215">
    <property type="entry name" value="Regulatory protein AraC"/>
    <property type="match status" value="1"/>
</dbReference>